<dbReference type="EMBL" id="AZBU02000008">
    <property type="protein sequence ID" value="TKR66989.1"/>
    <property type="molecule type" value="Genomic_DNA"/>
</dbReference>
<name>A0A4U5MCY7_STECR</name>
<feature type="chain" id="PRO_5020512696" description="SXP/RAL-2 family protein Ani s 5-like cation-binding domain-containing protein" evidence="1">
    <location>
        <begin position="20"/>
        <end position="149"/>
    </location>
</feature>
<accession>A0A4U5MCY7</accession>
<reference evidence="2 3" key="2">
    <citation type="journal article" date="2019" name="G3 (Bethesda)">
        <title>Hybrid Assembly of the Genome of the Entomopathogenic Nematode Steinernema carpocapsae Identifies the X-Chromosome.</title>
        <authorList>
            <person name="Serra L."/>
            <person name="Macchietto M."/>
            <person name="Macias-Munoz A."/>
            <person name="McGill C.J."/>
            <person name="Rodriguez I.M."/>
            <person name="Rodriguez B."/>
            <person name="Murad R."/>
            <person name="Mortazavi A."/>
        </authorList>
    </citation>
    <scope>NUCLEOTIDE SEQUENCE [LARGE SCALE GENOMIC DNA]</scope>
    <source>
        <strain evidence="2 3">ALL</strain>
    </source>
</reference>
<protein>
    <recommendedName>
        <fullName evidence="4">SXP/RAL-2 family protein Ani s 5-like cation-binding domain-containing protein</fullName>
    </recommendedName>
</protein>
<dbReference type="Proteomes" id="UP000298663">
    <property type="component" value="Unassembled WGS sequence"/>
</dbReference>
<dbReference type="AlphaFoldDB" id="A0A4U5MCY7"/>
<comment type="caution">
    <text evidence="2">The sequence shown here is derived from an EMBL/GenBank/DDBJ whole genome shotgun (WGS) entry which is preliminary data.</text>
</comment>
<evidence type="ECO:0008006" key="4">
    <source>
        <dbReference type="Google" id="ProtNLM"/>
    </source>
</evidence>
<organism evidence="2 3">
    <name type="scientific">Steinernema carpocapsae</name>
    <name type="common">Entomopathogenic nematode</name>
    <dbReference type="NCBI Taxonomy" id="34508"/>
    <lineage>
        <taxon>Eukaryota</taxon>
        <taxon>Metazoa</taxon>
        <taxon>Ecdysozoa</taxon>
        <taxon>Nematoda</taxon>
        <taxon>Chromadorea</taxon>
        <taxon>Rhabditida</taxon>
        <taxon>Tylenchina</taxon>
        <taxon>Panagrolaimomorpha</taxon>
        <taxon>Strongyloidoidea</taxon>
        <taxon>Steinernematidae</taxon>
        <taxon>Steinernema</taxon>
    </lineage>
</organism>
<evidence type="ECO:0000313" key="2">
    <source>
        <dbReference type="EMBL" id="TKR66989.1"/>
    </source>
</evidence>
<evidence type="ECO:0000313" key="3">
    <source>
        <dbReference type="Proteomes" id="UP000298663"/>
    </source>
</evidence>
<keyword evidence="3" id="KW-1185">Reference proteome</keyword>
<evidence type="ECO:0000256" key="1">
    <source>
        <dbReference type="SAM" id="SignalP"/>
    </source>
</evidence>
<proteinExistence type="predicted"/>
<keyword evidence="1" id="KW-0732">Signal</keyword>
<gene>
    <name evidence="2" type="ORF">L596_023206</name>
</gene>
<sequence>MKYSLALVVLAAAVFVVNAAPAGNAANSFEQMKALMPPIIGNALESFSQKGKDVMVKIMDDAMAARKADKPFGKAEFMAAVKAQAPDDFPKLESAEKELYDKIEASSSKIQNLFKMTKVFMEDKDALQKVLVGGNNADVDAGNDAMAQT</sequence>
<reference evidence="2 3" key="1">
    <citation type="journal article" date="2015" name="Genome Biol.">
        <title>Comparative genomics of Steinernema reveals deeply conserved gene regulatory networks.</title>
        <authorList>
            <person name="Dillman A.R."/>
            <person name="Macchietto M."/>
            <person name="Porter C.F."/>
            <person name="Rogers A."/>
            <person name="Williams B."/>
            <person name="Antoshechkin I."/>
            <person name="Lee M.M."/>
            <person name="Goodwin Z."/>
            <person name="Lu X."/>
            <person name="Lewis E.E."/>
            <person name="Goodrich-Blair H."/>
            <person name="Stock S.P."/>
            <person name="Adams B.J."/>
            <person name="Sternberg P.W."/>
            <person name="Mortazavi A."/>
        </authorList>
    </citation>
    <scope>NUCLEOTIDE SEQUENCE [LARGE SCALE GENOMIC DNA]</scope>
    <source>
        <strain evidence="2 3">ALL</strain>
    </source>
</reference>
<feature type="signal peptide" evidence="1">
    <location>
        <begin position="1"/>
        <end position="19"/>
    </location>
</feature>